<dbReference type="Proteomes" id="UP001152888">
    <property type="component" value="Unassembled WGS sequence"/>
</dbReference>
<protein>
    <recommendedName>
        <fullName evidence="3">Reverse transcriptase domain-containing protein</fullName>
    </recommendedName>
</protein>
<sequence>MLTVIPIEKLNGTIKCEQHRPINMVPVYEKLLDTVVNQQFHQYVEENKLPIKYQAGFRKDHLCERALQSVITGWKNVLSVSHYVGFCFYRL</sequence>
<proteinExistence type="predicted"/>
<reference evidence="1" key="1">
    <citation type="submission" date="2022-03" db="EMBL/GenBank/DDBJ databases">
        <authorList>
            <person name="Sayadi A."/>
        </authorList>
    </citation>
    <scope>NUCLEOTIDE SEQUENCE</scope>
</reference>
<dbReference type="OrthoDB" id="6780615at2759"/>
<keyword evidence="2" id="KW-1185">Reference proteome</keyword>
<evidence type="ECO:0000313" key="1">
    <source>
        <dbReference type="EMBL" id="CAH2000129.1"/>
    </source>
</evidence>
<dbReference type="EMBL" id="CAKOFQ010007391">
    <property type="protein sequence ID" value="CAH2000129.1"/>
    <property type="molecule type" value="Genomic_DNA"/>
</dbReference>
<dbReference type="AlphaFoldDB" id="A0A9P0LV54"/>
<accession>A0A9P0LV54</accession>
<organism evidence="1 2">
    <name type="scientific">Acanthoscelides obtectus</name>
    <name type="common">Bean weevil</name>
    <name type="synonym">Bruchus obtectus</name>
    <dbReference type="NCBI Taxonomy" id="200917"/>
    <lineage>
        <taxon>Eukaryota</taxon>
        <taxon>Metazoa</taxon>
        <taxon>Ecdysozoa</taxon>
        <taxon>Arthropoda</taxon>
        <taxon>Hexapoda</taxon>
        <taxon>Insecta</taxon>
        <taxon>Pterygota</taxon>
        <taxon>Neoptera</taxon>
        <taxon>Endopterygota</taxon>
        <taxon>Coleoptera</taxon>
        <taxon>Polyphaga</taxon>
        <taxon>Cucujiformia</taxon>
        <taxon>Chrysomeloidea</taxon>
        <taxon>Chrysomelidae</taxon>
        <taxon>Bruchinae</taxon>
        <taxon>Bruchini</taxon>
        <taxon>Acanthoscelides</taxon>
    </lineage>
</organism>
<gene>
    <name evidence="1" type="ORF">ACAOBT_LOCUS25366</name>
</gene>
<comment type="caution">
    <text evidence="1">The sequence shown here is derived from an EMBL/GenBank/DDBJ whole genome shotgun (WGS) entry which is preliminary data.</text>
</comment>
<evidence type="ECO:0008006" key="3">
    <source>
        <dbReference type="Google" id="ProtNLM"/>
    </source>
</evidence>
<name>A0A9P0LV54_ACAOB</name>
<evidence type="ECO:0000313" key="2">
    <source>
        <dbReference type="Proteomes" id="UP001152888"/>
    </source>
</evidence>